<organism evidence="4">
    <name type="scientific">Phytophthora nicotianae</name>
    <name type="common">Potato buckeye rot agent</name>
    <name type="synonym">Phytophthora parasitica</name>
    <dbReference type="NCBI Taxonomy" id="4792"/>
    <lineage>
        <taxon>Eukaryota</taxon>
        <taxon>Sar</taxon>
        <taxon>Stramenopiles</taxon>
        <taxon>Oomycota</taxon>
        <taxon>Peronosporomycetes</taxon>
        <taxon>Peronosporales</taxon>
        <taxon>Peronosporaceae</taxon>
        <taxon>Phytophthora</taxon>
    </lineage>
</organism>
<name>W2M5Q6_PHYNI</name>
<dbReference type="VEuPathDB" id="FungiDB:PPTG_21878"/>
<evidence type="ECO:0000256" key="1">
    <source>
        <dbReference type="SAM" id="MobiDB-lite"/>
    </source>
</evidence>
<dbReference type="EMBL" id="KI676572">
    <property type="protein sequence ID" value="ETL25224.1"/>
    <property type="molecule type" value="Genomic_DNA"/>
</dbReference>
<dbReference type="Proteomes" id="UP000053236">
    <property type="component" value="Unassembled WGS sequence"/>
</dbReference>
<dbReference type="Proteomes" id="UP000053864">
    <property type="component" value="Unassembled WGS sequence"/>
</dbReference>
<feature type="region of interest" description="Disordered" evidence="1">
    <location>
        <begin position="1"/>
        <end position="28"/>
    </location>
</feature>
<reference evidence="4" key="3">
    <citation type="submission" date="2013-11" db="EMBL/GenBank/DDBJ databases">
        <title>The Genome Sequence of Phytophthora parasitica IAC_01/95.</title>
        <authorList>
            <consortium name="The Broad Institute Genomics Platform"/>
            <person name="Russ C."/>
            <person name="Tyler B."/>
            <person name="Panabieres F."/>
            <person name="Shan W."/>
            <person name="Tripathy S."/>
            <person name="Grunwald N."/>
            <person name="Machado M."/>
            <person name="Johnson C.S."/>
            <person name="Arredondo F."/>
            <person name="Hong C."/>
            <person name="Coffey M."/>
            <person name="Young S.K."/>
            <person name="Zeng Q."/>
            <person name="Gargeya S."/>
            <person name="Fitzgerald M."/>
            <person name="Abouelleil A."/>
            <person name="Alvarado L."/>
            <person name="Chapman S.B."/>
            <person name="Gainer-Dewar J."/>
            <person name="Goldberg J."/>
            <person name="Griggs A."/>
            <person name="Gujja S."/>
            <person name="Hansen M."/>
            <person name="Howarth C."/>
            <person name="Imamovic A."/>
            <person name="Ireland A."/>
            <person name="Larimer J."/>
            <person name="McCowan C."/>
            <person name="Murphy C."/>
            <person name="Pearson M."/>
            <person name="Poon T.W."/>
            <person name="Priest M."/>
            <person name="Roberts A."/>
            <person name="Saif S."/>
            <person name="Shea T."/>
            <person name="Sykes S."/>
            <person name="Wortman J."/>
            <person name="Nusbaum C."/>
            <person name="Birren B."/>
        </authorList>
    </citation>
    <scope>NUCLEOTIDE SEQUENCE [LARGE SCALE GENOMIC DNA]</scope>
    <source>
        <strain evidence="4">IAC_01/95</strain>
    </source>
</reference>
<accession>W2M5Q6</accession>
<evidence type="ECO:0000313" key="3">
    <source>
        <dbReference type="EMBL" id="ETL25224.1"/>
    </source>
</evidence>
<dbReference type="EMBL" id="KI689749">
    <property type="protein sequence ID" value="ETK71787.1"/>
    <property type="molecule type" value="Genomic_DNA"/>
</dbReference>
<reference evidence="3" key="2">
    <citation type="submission" date="2013-11" db="EMBL/GenBank/DDBJ databases">
        <title>The Genome Sequence of Phytophthora parasitica CJ05E6.</title>
        <authorList>
            <consortium name="The Broad Institute Genomics Platform"/>
            <person name="Russ C."/>
            <person name="Tyler B."/>
            <person name="Panabieres F."/>
            <person name="Shan W."/>
            <person name="Tripathy S."/>
            <person name="Grunwald N."/>
            <person name="Machado M."/>
            <person name="Johnson C.S."/>
            <person name="Arredondo F."/>
            <person name="Hong C."/>
            <person name="Coffey M."/>
            <person name="Young S.K."/>
            <person name="Zeng Q."/>
            <person name="Gargeya S."/>
            <person name="Fitzgerald M."/>
            <person name="Abouelleil A."/>
            <person name="Alvarado L."/>
            <person name="Chapman S.B."/>
            <person name="Gainer-Dewar J."/>
            <person name="Goldberg J."/>
            <person name="Griggs A."/>
            <person name="Gujja S."/>
            <person name="Hansen M."/>
            <person name="Howarth C."/>
            <person name="Imamovic A."/>
            <person name="Ireland A."/>
            <person name="Larimer J."/>
            <person name="McCowan C."/>
            <person name="Murphy C."/>
            <person name="Pearson M."/>
            <person name="Poon T.W."/>
            <person name="Priest M."/>
            <person name="Roberts A."/>
            <person name="Saif S."/>
            <person name="Shea T."/>
            <person name="Sykes S."/>
            <person name="Wortman J."/>
            <person name="Nusbaum C."/>
            <person name="Birren B."/>
        </authorList>
    </citation>
    <scope>NUCLEOTIDE SEQUENCE [LARGE SCALE GENOMIC DNA]</scope>
    <source>
        <strain evidence="3">CJ05E6</strain>
    </source>
</reference>
<reference evidence="2" key="1">
    <citation type="submission" date="2013-11" db="EMBL/GenBank/DDBJ databases">
        <title>The Genome Sequence of Phytophthora parasitica CJ02B3.</title>
        <authorList>
            <consortium name="The Broad Institute Genomics Platform"/>
            <person name="Russ C."/>
            <person name="Tyler B."/>
            <person name="Panabieres F."/>
            <person name="Shan W."/>
            <person name="Tripathy S."/>
            <person name="Grunwald N."/>
            <person name="Machado M."/>
            <person name="Johnson C.S."/>
            <person name="Arredondo F."/>
            <person name="Hong C."/>
            <person name="Coffey M."/>
            <person name="Young S.K."/>
            <person name="Zeng Q."/>
            <person name="Gargeya S."/>
            <person name="Fitzgerald M."/>
            <person name="Abouelleil A."/>
            <person name="Alvarado L."/>
            <person name="Chapman S.B."/>
            <person name="Gainer-Dewar J."/>
            <person name="Goldberg J."/>
            <person name="Griggs A."/>
            <person name="Gujja S."/>
            <person name="Hansen M."/>
            <person name="Howarth C."/>
            <person name="Imamovic A."/>
            <person name="Ireland A."/>
            <person name="Larimer J."/>
            <person name="McCowan C."/>
            <person name="Murphy C."/>
            <person name="Pearson M."/>
            <person name="Poon T.W."/>
            <person name="Priest M."/>
            <person name="Roberts A."/>
            <person name="Saif S."/>
            <person name="Shea T."/>
            <person name="Sykes S."/>
            <person name="Wortman J."/>
            <person name="Nusbaum C."/>
            <person name="Birren B."/>
        </authorList>
    </citation>
    <scope>NUCLEOTIDE SEQUENCE [LARGE SCALE GENOMIC DNA]</scope>
    <source>
        <strain evidence="2">CJ02B3</strain>
    </source>
</reference>
<evidence type="ECO:0000313" key="4">
    <source>
        <dbReference type="EMBL" id="ETM31711.1"/>
    </source>
</evidence>
<dbReference type="Proteomes" id="UP000054532">
    <property type="component" value="Unassembled WGS sequence"/>
</dbReference>
<sequence>MRAERRGDVGEGNGRPGGHVKSRQPVNVQRYEEDFLTKEGKRIGPNHWKVLG</sequence>
<protein>
    <submittedName>
        <fullName evidence="4">Uncharacterized protein</fullName>
    </submittedName>
</protein>
<proteinExistence type="predicted"/>
<dbReference type="AlphaFoldDB" id="W2M5Q6"/>
<evidence type="ECO:0000313" key="2">
    <source>
        <dbReference type="EMBL" id="ETK71787.1"/>
    </source>
</evidence>
<dbReference type="EMBL" id="KI696508">
    <property type="protein sequence ID" value="ETM31711.1"/>
    <property type="molecule type" value="Genomic_DNA"/>
</dbReference>
<gene>
    <name evidence="4" type="ORF">L914_20769</name>
    <name evidence="2" type="ORF">L915_21027</name>
    <name evidence="3" type="ORF">L916_20902</name>
</gene>